<evidence type="ECO:0000256" key="6">
    <source>
        <dbReference type="ARBA" id="ARBA00022989"/>
    </source>
</evidence>
<keyword evidence="2" id="KW-0328">Glycosyltransferase</keyword>
<evidence type="ECO:0000256" key="2">
    <source>
        <dbReference type="ARBA" id="ARBA00022676"/>
    </source>
</evidence>
<organism evidence="10 11">
    <name type="scientific">Candidatus Sungbacteria bacterium RIFCSPHIGHO2_02_FULL_53_17</name>
    <dbReference type="NCBI Taxonomy" id="1802275"/>
    <lineage>
        <taxon>Bacteria</taxon>
        <taxon>Candidatus Sungiibacteriota</taxon>
    </lineage>
</organism>
<keyword evidence="6 8" id="KW-1133">Transmembrane helix</keyword>
<name>A0A1G2KUR5_9BACT</name>
<dbReference type="GO" id="GO:0005886">
    <property type="term" value="C:plasma membrane"/>
    <property type="evidence" value="ECO:0007669"/>
    <property type="project" value="TreeGrafter"/>
</dbReference>
<keyword evidence="3" id="KW-0808">Transferase</keyword>
<evidence type="ECO:0000313" key="11">
    <source>
        <dbReference type="Proteomes" id="UP000177177"/>
    </source>
</evidence>
<feature type="transmembrane region" description="Helical" evidence="8">
    <location>
        <begin position="234"/>
        <end position="257"/>
    </location>
</feature>
<dbReference type="GO" id="GO:0009103">
    <property type="term" value="P:lipopolysaccharide biosynthetic process"/>
    <property type="evidence" value="ECO:0007669"/>
    <property type="project" value="UniProtKB-KW"/>
</dbReference>
<dbReference type="GO" id="GO:0099621">
    <property type="term" value="F:undecaprenyl-phosphate 4-deoxy-4-formamido-L-arabinose transferase activity"/>
    <property type="evidence" value="ECO:0007669"/>
    <property type="project" value="TreeGrafter"/>
</dbReference>
<evidence type="ECO:0000256" key="5">
    <source>
        <dbReference type="ARBA" id="ARBA00022985"/>
    </source>
</evidence>
<evidence type="ECO:0000259" key="9">
    <source>
        <dbReference type="Pfam" id="PF00535"/>
    </source>
</evidence>
<feature type="transmembrane region" description="Helical" evidence="8">
    <location>
        <begin position="269"/>
        <end position="292"/>
    </location>
</feature>
<gene>
    <name evidence="10" type="ORF">A3C92_03910</name>
</gene>
<evidence type="ECO:0000256" key="1">
    <source>
        <dbReference type="ARBA" id="ARBA00022475"/>
    </source>
</evidence>
<protein>
    <recommendedName>
        <fullName evidence="9">Glycosyltransferase 2-like domain-containing protein</fullName>
    </recommendedName>
</protein>
<dbReference type="CDD" id="cd04187">
    <property type="entry name" value="DPM1_like_bac"/>
    <property type="match status" value="1"/>
</dbReference>
<dbReference type="InterPro" id="IPR001173">
    <property type="entry name" value="Glyco_trans_2-like"/>
</dbReference>
<keyword evidence="4 8" id="KW-0812">Transmembrane</keyword>
<evidence type="ECO:0000313" key="10">
    <source>
        <dbReference type="EMBL" id="OHA03178.1"/>
    </source>
</evidence>
<comment type="caution">
    <text evidence="10">The sequence shown here is derived from an EMBL/GenBank/DDBJ whole genome shotgun (WGS) entry which is preliminary data.</text>
</comment>
<reference evidence="10 11" key="1">
    <citation type="journal article" date="2016" name="Nat. Commun.">
        <title>Thousands of microbial genomes shed light on interconnected biogeochemical processes in an aquifer system.</title>
        <authorList>
            <person name="Anantharaman K."/>
            <person name="Brown C.T."/>
            <person name="Hug L.A."/>
            <person name="Sharon I."/>
            <person name="Castelle C.J."/>
            <person name="Probst A.J."/>
            <person name="Thomas B.C."/>
            <person name="Singh A."/>
            <person name="Wilkins M.J."/>
            <person name="Karaoz U."/>
            <person name="Brodie E.L."/>
            <person name="Williams K.H."/>
            <person name="Hubbard S.S."/>
            <person name="Banfield J.F."/>
        </authorList>
    </citation>
    <scope>NUCLEOTIDE SEQUENCE [LARGE SCALE GENOMIC DNA]</scope>
</reference>
<evidence type="ECO:0000256" key="7">
    <source>
        <dbReference type="ARBA" id="ARBA00023136"/>
    </source>
</evidence>
<dbReference type="EMBL" id="MHQN01000023">
    <property type="protein sequence ID" value="OHA03178.1"/>
    <property type="molecule type" value="Genomic_DNA"/>
</dbReference>
<dbReference type="PANTHER" id="PTHR48090">
    <property type="entry name" value="UNDECAPRENYL-PHOSPHATE 4-DEOXY-4-FORMAMIDO-L-ARABINOSE TRANSFERASE-RELATED"/>
    <property type="match status" value="1"/>
</dbReference>
<sequence>MRSGLISIVVPVYNEAPALAELHARLLAVMSAYGAPFELIFVNDGSRDGSLAVLRTLSPSRIIDLKRNYGQTVALAAGIGAGRGDIIVTMDADLENHPEDIPLLLAKIEEGYDVVTGWRQHRWPGSPGRRLFSRGANALLSRLSGTRLHDAGCTLRAYRASVLKNISFSGDMHRLLLAYLVMRGATITQVPVRFTPRRYGSSKYGVGRIFATMLDMMAFTFFERYHNKPLHFFGAAGGFMLCLSFLTFVVMVILRLSGGPTFIETPLPVLAVFFALVAFQAILLGLVAEFLYRFSKKELPTSSEHYVRNIEERN</sequence>
<dbReference type="InterPro" id="IPR029044">
    <property type="entry name" value="Nucleotide-diphossugar_trans"/>
</dbReference>
<feature type="domain" description="Glycosyltransferase 2-like" evidence="9">
    <location>
        <begin position="7"/>
        <end position="166"/>
    </location>
</feature>
<dbReference type="SUPFAM" id="SSF53448">
    <property type="entry name" value="Nucleotide-diphospho-sugar transferases"/>
    <property type="match status" value="1"/>
</dbReference>
<proteinExistence type="predicted"/>
<evidence type="ECO:0000256" key="4">
    <source>
        <dbReference type="ARBA" id="ARBA00022692"/>
    </source>
</evidence>
<dbReference type="Gene3D" id="3.90.550.10">
    <property type="entry name" value="Spore Coat Polysaccharide Biosynthesis Protein SpsA, Chain A"/>
    <property type="match status" value="1"/>
</dbReference>
<dbReference type="Proteomes" id="UP000177177">
    <property type="component" value="Unassembled WGS sequence"/>
</dbReference>
<keyword evidence="1" id="KW-1003">Cell membrane</keyword>
<evidence type="ECO:0000256" key="3">
    <source>
        <dbReference type="ARBA" id="ARBA00022679"/>
    </source>
</evidence>
<dbReference type="Pfam" id="PF00535">
    <property type="entry name" value="Glycos_transf_2"/>
    <property type="match status" value="1"/>
</dbReference>
<keyword evidence="7 8" id="KW-0472">Membrane</keyword>
<dbReference type="AlphaFoldDB" id="A0A1G2KUR5"/>
<evidence type="ECO:0000256" key="8">
    <source>
        <dbReference type="SAM" id="Phobius"/>
    </source>
</evidence>
<keyword evidence="5" id="KW-0448">Lipopolysaccharide biosynthesis</keyword>
<dbReference type="InterPro" id="IPR050256">
    <property type="entry name" value="Glycosyltransferase_2"/>
</dbReference>
<accession>A0A1G2KUR5</accession>
<dbReference type="PANTHER" id="PTHR48090:SF3">
    <property type="entry name" value="UNDECAPRENYL-PHOSPHATE 4-DEOXY-4-FORMAMIDO-L-ARABINOSE TRANSFERASE"/>
    <property type="match status" value="1"/>
</dbReference>